<reference evidence="4" key="1">
    <citation type="submission" date="2023-07" db="EMBL/GenBank/DDBJ databases">
        <title>Paracoccus sp. MBLB3053 whole genome sequence.</title>
        <authorList>
            <person name="Hwang C.Y."/>
            <person name="Cho E.-S."/>
            <person name="Seo M.-J."/>
        </authorList>
    </citation>
    <scope>NUCLEOTIDE SEQUENCE [LARGE SCALE GENOMIC DNA]</scope>
    <source>
        <strain evidence="4">MBLB3053</strain>
    </source>
</reference>
<accession>A0ABU2I0R9</accession>
<evidence type="ECO:0000313" key="3">
    <source>
        <dbReference type="EMBL" id="MDS9470134.1"/>
    </source>
</evidence>
<organism evidence="3 4">
    <name type="scientific">Paracoccus aurantius</name>
    <dbReference type="NCBI Taxonomy" id="3073814"/>
    <lineage>
        <taxon>Bacteria</taxon>
        <taxon>Pseudomonadati</taxon>
        <taxon>Pseudomonadota</taxon>
        <taxon>Alphaproteobacteria</taxon>
        <taxon>Rhodobacterales</taxon>
        <taxon>Paracoccaceae</taxon>
        <taxon>Paracoccus</taxon>
    </lineage>
</organism>
<feature type="compositionally biased region" description="Low complexity" evidence="1">
    <location>
        <begin position="662"/>
        <end position="676"/>
    </location>
</feature>
<sequence length="781" mass="84425">MSQRHVQTAGMKLGRRGDAAERRVQGRLADPAIRAMHDGALDGIAEGAERDQAMAPENLDRMLDEPGETLSPDVRAEMEGAFGEPFGDIRLHRGQAAASVARDIRSAGFAVGRHVGFAAGAWAPESAPGKGLIAHELAHAVEARSGRDDPKVLRGANIFEQFAGLFRSDDFSDAELTRFIGELTRGPGDLSSTVSDNMARAIVARGLHDASTHSAAISGTTLARAAELPVRLKLMRHLLDGYSSDGDQDAVLRILRDASQLEREQLVNSFGVDALIDRFDGARLDELTTLIYGGTSGGARVVGTEQSGAQPQDVKWKLSYNIRKDPNLPEDIAGLALDTFEIRPDGTAEFEQLRQNAMFSEGTRPGGLNIATAAHPKNKDGLARAIFWVVPRDTALWPAYATATRTSLPQVEEEGEGSLGAHYPAIPTADNQEVEARIEVMLAAQERRRVETEHSETRTSSVTERTENERQQREAQIGETTQSGNWSVEERNRRREQLNSAVGATQGAIRGFESQQNWQNQVQTMRENMLRIEGEMGGETEQSTQTEAGIDIHAGIGAEAALRLATQLGIELGTTMDLSALGDVLGPIADLAGLAVPEIPALAGLLSIFPELTGGISLSLSPEGALSLSGDLSGDLRAKRLWGEVRRRNYRLGGAAEQRNATTTTNSVGGQTTVSGQQSAELRAEQGRQVEGEQEVTGRQGGSNSATRRSELEAIQRRLQVLESERGTSVTDRTRTETPEFVPQVREARISFHPLRNGLGGILRPDRPEGGTSRRRRRRGG</sequence>
<feature type="region of interest" description="Disordered" evidence="1">
    <location>
        <begin position="653"/>
        <end position="711"/>
    </location>
</feature>
<feature type="region of interest" description="Disordered" evidence="1">
    <location>
        <begin position="756"/>
        <end position="781"/>
    </location>
</feature>
<feature type="region of interest" description="Disordered" evidence="1">
    <location>
        <begin position="1"/>
        <end position="21"/>
    </location>
</feature>
<dbReference type="Pfam" id="PF13699">
    <property type="entry name" value="eCIS_core"/>
    <property type="match status" value="1"/>
</dbReference>
<gene>
    <name evidence="3" type="ORF">RGQ15_21510</name>
</gene>
<proteinExistence type="predicted"/>
<dbReference type="EMBL" id="JAVQLW010000005">
    <property type="protein sequence ID" value="MDS9470134.1"/>
    <property type="molecule type" value="Genomic_DNA"/>
</dbReference>
<keyword evidence="4" id="KW-1185">Reference proteome</keyword>
<feature type="domain" description="eCIS core" evidence="2">
    <location>
        <begin position="70"/>
        <end position="146"/>
    </location>
</feature>
<feature type="compositionally biased region" description="Basic and acidic residues" evidence="1">
    <location>
        <begin position="447"/>
        <end position="457"/>
    </location>
</feature>
<dbReference type="RefSeq" id="WP_311162945.1">
    <property type="nucleotide sequence ID" value="NZ_JAVQLW010000005.1"/>
</dbReference>
<feature type="region of interest" description="Disordered" evidence="1">
    <location>
        <begin position="447"/>
        <end position="490"/>
    </location>
</feature>
<feature type="compositionally biased region" description="Basic and acidic residues" evidence="1">
    <location>
        <begin position="682"/>
        <end position="691"/>
    </location>
</feature>
<evidence type="ECO:0000313" key="4">
    <source>
        <dbReference type="Proteomes" id="UP001269144"/>
    </source>
</evidence>
<dbReference type="Proteomes" id="UP001269144">
    <property type="component" value="Unassembled WGS sequence"/>
</dbReference>
<name>A0ABU2I0R9_9RHOB</name>
<evidence type="ECO:0000256" key="1">
    <source>
        <dbReference type="SAM" id="MobiDB-lite"/>
    </source>
</evidence>
<comment type="caution">
    <text evidence="3">The sequence shown here is derived from an EMBL/GenBank/DDBJ whole genome shotgun (WGS) entry which is preliminary data.</text>
</comment>
<evidence type="ECO:0000259" key="2">
    <source>
        <dbReference type="Pfam" id="PF13699"/>
    </source>
</evidence>
<protein>
    <submittedName>
        <fullName evidence="3">DUF4157 domain-containing protein</fullName>
    </submittedName>
</protein>
<feature type="compositionally biased region" description="Basic and acidic residues" evidence="1">
    <location>
        <begin position="464"/>
        <end position="473"/>
    </location>
</feature>
<dbReference type="InterPro" id="IPR025295">
    <property type="entry name" value="eCIS_core_dom"/>
</dbReference>